<organism evidence="2 3">
    <name type="scientific">Batillaria attramentaria</name>
    <dbReference type="NCBI Taxonomy" id="370345"/>
    <lineage>
        <taxon>Eukaryota</taxon>
        <taxon>Metazoa</taxon>
        <taxon>Spiralia</taxon>
        <taxon>Lophotrochozoa</taxon>
        <taxon>Mollusca</taxon>
        <taxon>Gastropoda</taxon>
        <taxon>Caenogastropoda</taxon>
        <taxon>Sorbeoconcha</taxon>
        <taxon>Cerithioidea</taxon>
        <taxon>Batillariidae</taxon>
        <taxon>Batillaria</taxon>
    </lineage>
</organism>
<reference evidence="2 3" key="1">
    <citation type="journal article" date="2023" name="Sci. Data">
        <title>Genome assembly of the Korean intertidal mud-creeper Batillaria attramentaria.</title>
        <authorList>
            <person name="Patra A.K."/>
            <person name="Ho P.T."/>
            <person name="Jun S."/>
            <person name="Lee S.J."/>
            <person name="Kim Y."/>
            <person name="Won Y.J."/>
        </authorList>
    </citation>
    <scope>NUCLEOTIDE SEQUENCE [LARGE SCALE GENOMIC DNA]</scope>
    <source>
        <strain evidence="2">Wonlab-2016</strain>
    </source>
</reference>
<evidence type="ECO:0000313" key="3">
    <source>
        <dbReference type="Proteomes" id="UP001519460"/>
    </source>
</evidence>
<accession>A0ABD0JUV7</accession>
<keyword evidence="3" id="KW-1185">Reference proteome</keyword>
<dbReference type="Proteomes" id="UP001519460">
    <property type="component" value="Unassembled WGS sequence"/>
</dbReference>
<sequence>MMPPWHDSVACEAPVLGKNGVSKRRTQGFFKRIVWEYTGLEEVEGTGEKCLLQTSLPRRVEDTETVALKLRFQGNPKSSTCRKYVCKILVANSSSTSAVADPGADDSLHGTKRQVAVNNPKREDAPNP</sequence>
<dbReference type="AlphaFoldDB" id="A0ABD0JUV7"/>
<feature type="region of interest" description="Disordered" evidence="1">
    <location>
        <begin position="95"/>
        <end position="128"/>
    </location>
</feature>
<dbReference type="EMBL" id="JACVVK020000325">
    <property type="protein sequence ID" value="KAK7478450.1"/>
    <property type="molecule type" value="Genomic_DNA"/>
</dbReference>
<gene>
    <name evidence="2" type="ORF">BaRGS_00030296</name>
</gene>
<protein>
    <submittedName>
        <fullName evidence="2">Uncharacterized protein</fullName>
    </submittedName>
</protein>
<comment type="caution">
    <text evidence="2">The sequence shown here is derived from an EMBL/GenBank/DDBJ whole genome shotgun (WGS) entry which is preliminary data.</text>
</comment>
<evidence type="ECO:0000313" key="2">
    <source>
        <dbReference type="EMBL" id="KAK7478450.1"/>
    </source>
</evidence>
<evidence type="ECO:0000256" key="1">
    <source>
        <dbReference type="SAM" id="MobiDB-lite"/>
    </source>
</evidence>
<proteinExistence type="predicted"/>
<name>A0ABD0JUV7_9CAEN</name>